<dbReference type="EMBL" id="FUKI01000092">
    <property type="protein sequence ID" value="SJM91385.1"/>
    <property type="molecule type" value="Genomic_DNA"/>
</dbReference>
<keyword evidence="2" id="KW-1185">Reference proteome</keyword>
<evidence type="ECO:0000313" key="2">
    <source>
        <dbReference type="Proteomes" id="UP000195667"/>
    </source>
</evidence>
<organism evidence="1 2">
    <name type="scientific">Crenothrix polyspora</name>
    <dbReference type="NCBI Taxonomy" id="360316"/>
    <lineage>
        <taxon>Bacteria</taxon>
        <taxon>Pseudomonadati</taxon>
        <taxon>Pseudomonadota</taxon>
        <taxon>Gammaproteobacteria</taxon>
        <taxon>Methylococcales</taxon>
        <taxon>Crenotrichaceae</taxon>
        <taxon>Crenothrix</taxon>
    </lineage>
</organism>
<reference evidence="2" key="1">
    <citation type="submission" date="2017-02" db="EMBL/GenBank/DDBJ databases">
        <authorList>
            <person name="Daims H."/>
        </authorList>
    </citation>
    <scope>NUCLEOTIDE SEQUENCE [LARGE SCALE GENOMIC DNA]</scope>
</reference>
<accession>A0A1R4H558</accession>
<sequence length="58" mass="6877">MFYTVCGIDLAFITALYSLNYHKKQIDNKIFTCSWVRGLLLMYAHNDNFVMTANFYKK</sequence>
<evidence type="ECO:0000313" key="1">
    <source>
        <dbReference type="EMBL" id="SJM91385.1"/>
    </source>
</evidence>
<dbReference type="Proteomes" id="UP000195667">
    <property type="component" value="Unassembled WGS sequence"/>
</dbReference>
<protein>
    <submittedName>
        <fullName evidence="1">Uncharacterized protein</fullName>
    </submittedName>
</protein>
<name>A0A1R4H558_9GAMM</name>
<dbReference type="AlphaFoldDB" id="A0A1R4H558"/>
<proteinExistence type="predicted"/>
<gene>
    <name evidence="1" type="ORF">CRENPOLYSF1_190056</name>
</gene>